<keyword evidence="3" id="KW-0812">Transmembrane</keyword>
<sequence>MKRPPKPETEKKSEEEAAEVAKEVEAPAPVVAAEAIAEEAVTQEEPLHVQRARQILDANPPLSYIDTQAAYNQLISVGFTPAQATEVLEHIETILNEHFFRLLTEKAHHQELVDLEQSLVSRLMEMKMDMDRRRDQFKTRFVQEMEIYKTHLMQQDSQSHLMVMEHISDSQVALTDIRIANDLKTEERQEKIHTINSRVSTNIALSLKGDVADLRWDLIKRGLFFIALIFMAGIVGHREFQKIKHKQAEDEKKKLMMPTPMLKVHEPTEMYEEDFGTNGDDEYRKYGSEYS</sequence>
<keyword evidence="7" id="KW-0472">Membrane</keyword>
<keyword evidence="5" id="KW-0175">Coiled coil</keyword>
<dbReference type="EMBL" id="KV454426">
    <property type="protein sequence ID" value="ODQ82895.1"/>
    <property type="molecule type" value="Genomic_DNA"/>
</dbReference>
<dbReference type="STRING" id="984486.A0A1E3QZ47"/>
<keyword evidence="6" id="KW-0496">Mitochondrion</keyword>
<evidence type="ECO:0000313" key="9">
    <source>
        <dbReference type="EMBL" id="ODQ82895.1"/>
    </source>
</evidence>
<comment type="subcellular location">
    <subcellularLocation>
        <location evidence="2">Membrane</location>
    </subcellularLocation>
    <subcellularLocation>
        <location evidence="1">Mitochondrion</location>
    </subcellularLocation>
</comment>
<accession>A0A1E3QZ47</accession>
<evidence type="ECO:0000256" key="8">
    <source>
        <dbReference type="SAM" id="MobiDB-lite"/>
    </source>
</evidence>
<dbReference type="InterPro" id="IPR024461">
    <property type="entry name" value="CCDC90-like"/>
</dbReference>
<feature type="region of interest" description="Disordered" evidence="8">
    <location>
        <begin position="1"/>
        <end position="23"/>
    </location>
</feature>
<dbReference type="GeneID" id="30150142"/>
<protein>
    <submittedName>
        <fullName evidence="9">Uncharacterized protein</fullName>
    </submittedName>
</protein>
<evidence type="ECO:0000256" key="3">
    <source>
        <dbReference type="ARBA" id="ARBA00022692"/>
    </source>
</evidence>
<evidence type="ECO:0000256" key="2">
    <source>
        <dbReference type="ARBA" id="ARBA00004370"/>
    </source>
</evidence>
<proteinExistence type="predicted"/>
<evidence type="ECO:0000256" key="7">
    <source>
        <dbReference type="ARBA" id="ARBA00023136"/>
    </source>
</evidence>
<evidence type="ECO:0000256" key="4">
    <source>
        <dbReference type="ARBA" id="ARBA00022989"/>
    </source>
</evidence>
<keyword evidence="10" id="KW-1185">Reference proteome</keyword>
<evidence type="ECO:0000256" key="6">
    <source>
        <dbReference type="ARBA" id="ARBA00023128"/>
    </source>
</evidence>
<organism evidence="9 10">
    <name type="scientific">Babjeviella inositovora NRRL Y-12698</name>
    <dbReference type="NCBI Taxonomy" id="984486"/>
    <lineage>
        <taxon>Eukaryota</taxon>
        <taxon>Fungi</taxon>
        <taxon>Dikarya</taxon>
        <taxon>Ascomycota</taxon>
        <taxon>Saccharomycotina</taxon>
        <taxon>Pichiomycetes</taxon>
        <taxon>Serinales incertae sedis</taxon>
        <taxon>Babjeviella</taxon>
    </lineage>
</organism>
<name>A0A1E3QZ47_9ASCO</name>
<feature type="compositionally biased region" description="Basic and acidic residues" evidence="8">
    <location>
        <begin position="281"/>
        <end position="291"/>
    </location>
</feature>
<feature type="region of interest" description="Disordered" evidence="8">
    <location>
        <begin position="267"/>
        <end position="291"/>
    </location>
</feature>
<dbReference type="AlphaFoldDB" id="A0A1E3QZ47"/>
<dbReference type="Proteomes" id="UP000094336">
    <property type="component" value="Unassembled WGS sequence"/>
</dbReference>
<reference evidence="10" key="1">
    <citation type="submission" date="2016-05" db="EMBL/GenBank/DDBJ databases">
        <title>Comparative genomics of biotechnologically important yeasts.</title>
        <authorList>
            <consortium name="DOE Joint Genome Institute"/>
            <person name="Riley R."/>
            <person name="Haridas S."/>
            <person name="Wolfe K.H."/>
            <person name="Lopes M.R."/>
            <person name="Hittinger C.T."/>
            <person name="Goker M."/>
            <person name="Salamov A."/>
            <person name="Wisecaver J."/>
            <person name="Long T.M."/>
            <person name="Aerts A.L."/>
            <person name="Barry K."/>
            <person name="Choi C."/>
            <person name="Clum A."/>
            <person name="Coughlan A.Y."/>
            <person name="Deshpande S."/>
            <person name="Douglass A.P."/>
            <person name="Hanson S.J."/>
            <person name="Klenk H.-P."/>
            <person name="Labutti K."/>
            <person name="Lapidus A."/>
            <person name="Lindquist E."/>
            <person name="Lipzen A."/>
            <person name="Meier-Kolthoff J.P."/>
            <person name="Ohm R.A."/>
            <person name="Otillar R.P."/>
            <person name="Pangilinan J."/>
            <person name="Peng Y."/>
            <person name="Rokas A."/>
            <person name="Rosa C.A."/>
            <person name="Scheuner C."/>
            <person name="Sibirny A.A."/>
            <person name="Slot J.C."/>
            <person name="Stielow J.B."/>
            <person name="Sun H."/>
            <person name="Kurtzman C.P."/>
            <person name="Blackwell M."/>
            <person name="Grigoriev I.V."/>
            <person name="Jeffries T.W."/>
        </authorList>
    </citation>
    <scope>NUCLEOTIDE SEQUENCE [LARGE SCALE GENOMIC DNA]</scope>
    <source>
        <strain evidence="10">NRRL Y-12698</strain>
    </source>
</reference>
<dbReference type="RefSeq" id="XP_018988223.1">
    <property type="nucleotide sequence ID" value="XM_019132289.1"/>
</dbReference>
<evidence type="ECO:0000256" key="5">
    <source>
        <dbReference type="ARBA" id="ARBA00023054"/>
    </source>
</evidence>
<dbReference type="GO" id="GO:0016020">
    <property type="term" value="C:membrane"/>
    <property type="evidence" value="ECO:0007669"/>
    <property type="project" value="UniProtKB-SubCell"/>
</dbReference>
<dbReference type="Pfam" id="PF07798">
    <property type="entry name" value="CCDC90-like"/>
    <property type="match status" value="1"/>
</dbReference>
<keyword evidence="4" id="KW-1133">Transmembrane helix</keyword>
<dbReference type="GO" id="GO:0005739">
    <property type="term" value="C:mitochondrion"/>
    <property type="evidence" value="ECO:0007669"/>
    <property type="project" value="UniProtKB-SubCell"/>
</dbReference>
<evidence type="ECO:0000313" key="10">
    <source>
        <dbReference type="Proteomes" id="UP000094336"/>
    </source>
</evidence>
<gene>
    <name evidence="9" type="ORF">BABINDRAFT_5792</name>
</gene>
<evidence type="ECO:0000256" key="1">
    <source>
        <dbReference type="ARBA" id="ARBA00004173"/>
    </source>
</evidence>